<accession>A0AAE0C5V1</accession>
<name>A0AAE0C5V1_9CHLO</name>
<sequence>MVSTRATSSRPARRRNLAAIFDNVAARHAATPATPSSTAAAAANSATALFVAAVRTLRRAHFDEDVAKCVQTNVFGKKEGRFGAGEPDAASLFSRLVEALRDAFVTEDSAFASLFTLDDATIAVRVEVNVLLYSTLELLVDPSSPAQRTGWTVATRLSRWTGNVYFLDSHVACSIPTPRFRPIANFDAVLDVARRRSAVDEEEVKPQFIKALAVEYYLPIMARLLLHDQRVAVDLLTSNNRYGIGLLLGDRLIL</sequence>
<evidence type="ECO:0000313" key="2">
    <source>
        <dbReference type="EMBL" id="KAK3264645.1"/>
    </source>
</evidence>
<protein>
    <submittedName>
        <fullName evidence="1">Uncharacterized protein</fullName>
    </submittedName>
</protein>
<dbReference type="Proteomes" id="UP001190700">
    <property type="component" value="Unassembled WGS sequence"/>
</dbReference>
<dbReference type="EMBL" id="LGRX02014428">
    <property type="protein sequence ID" value="KAK3264645.1"/>
    <property type="molecule type" value="Genomic_DNA"/>
</dbReference>
<proteinExistence type="predicted"/>
<dbReference type="AlphaFoldDB" id="A0AAE0C5V1"/>
<keyword evidence="3" id="KW-1185">Reference proteome</keyword>
<gene>
    <name evidence="2" type="ORF">CYMTET_26631</name>
    <name evidence="1" type="ORF">CYMTET_41583</name>
</gene>
<organism evidence="1 3">
    <name type="scientific">Cymbomonas tetramitiformis</name>
    <dbReference type="NCBI Taxonomy" id="36881"/>
    <lineage>
        <taxon>Eukaryota</taxon>
        <taxon>Viridiplantae</taxon>
        <taxon>Chlorophyta</taxon>
        <taxon>Pyramimonadophyceae</taxon>
        <taxon>Pyramimonadales</taxon>
        <taxon>Pyramimonadaceae</taxon>
        <taxon>Cymbomonas</taxon>
    </lineage>
</organism>
<reference evidence="1" key="2">
    <citation type="submission" date="2023-06" db="EMBL/GenBank/DDBJ databases">
        <title>Long-read-based genome assembly of the green algal bacterivore Cymbomonas tetramitiformis.</title>
        <authorList>
            <person name="Gyaltshen Y."/>
            <person name="Rozenberg A."/>
            <person name="Paasch A."/>
            <person name="Burns J.A."/>
            <person name="Warring S."/>
            <person name="Larson R."/>
            <person name="Maurer-Alcala X."/>
            <person name="Dacks J."/>
            <person name="Kim E."/>
        </authorList>
    </citation>
    <scope>NUCLEOTIDE SEQUENCE</scope>
    <source>
        <strain evidence="1">PLY_AMNH</strain>
    </source>
</reference>
<reference evidence="1 3" key="1">
    <citation type="journal article" date="2015" name="Genome Biol. Evol.">
        <title>Comparative Genomics of a Bacterivorous Green Alga Reveals Evolutionary Causalities and Consequences of Phago-Mixotrophic Mode of Nutrition.</title>
        <authorList>
            <person name="Burns J.A."/>
            <person name="Paasch A."/>
            <person name="Narechania A."/>
            <person name="Kim E."/>
        </authorList>
    </citation>
    <scope>NUCLEOTIDE SEQUENCE [LARGE SCALE GENOMIC DNA]</scope>
    <source>
        <strain evidence="1">PLY_AMNH</strain>
    </source>
</reference>
<comment type="caution">
    <text evidence="1">The sequence shown here is derived from an EMBL/GenBank/DDBJ whole genome shotgun (WGS) entry which is preliminary data.</text>
</comment>
<evidence type="ECO:0000313" key="1">
    <source>
        <dbReference type="EMBL" id="KAK3248986.1"/>
    </source>
</evidence>
<evidence type="ECO:0000313" key="3">
    <source>
        <dbReference type="Proteomes" id="UP001190700"/>
    </source>
</evidence>
<dbReference type="EMBL" id="LGRX02027656">
    <property type="protein sequence ID" value="KAK3248986.1"/>
    <property type="molecule type" value="Genomic_DNA"/>
</dbReference>